<proteinExistence type="predicted"/>
<organism evidence="1">
    <name type="scientific">Siphoviridae sp. ctYh54</name>
    <dbReference type="NCBI Taxonomy" id="2826379"/>
    <lineage>
        <taxon>Viruses</taxon>
        <taxon>Duplodnaviria</taxon>
        <taxon>Heunggongvirae</taxon>
        <taxon>Uroviricota</taxon>
        <taxon>Caudoviricetes</taxon>
    </lineage>
</organism>
<accession>A0A8S5ME08</accession>
<reference evidence="1" key="1">
    <citation type="journal article" date="2021" name="Proc. Natl. Acad. Sci. U.S.A.">
        <title>A Catalog of Tens of Thousands of Viruses from Human Metagenomes Reveals Hidden Associations with Chronic Diseases.</title>
        <authorList>
            <person name="Tisza M.J."/>
            <person name="Buck C.B."/>
        </authorList>
    </citation>
    <scope>NUCLEOTIDE SEQUENCE</scope>
    <source>
        <strain evidence="1">CtYh54</strain>
    </source>
</reference>
<evidence type="ECO:0000313" key="1">
    <source>
        <dbReference type="EMBL" id="DAD80565.1"/>
    </source>
</evidence>
<dbReference type="EMBL" id="BK014884">
    <property type="protein sequence ID" value="DAD80565.1"/>
    <property type="molecule type" value="Genomic_DNA"/>
</dbReference>
<protein>
    <submittedName>
        <fullName evidence="1">Uncharacterized protein</fullName>
    </submittedName>
</protein>
<name>A0A8S5ME08_9CAUD</name>
<sequence>MHQPIRQSKECAVSLANIEAAFNDVNTNSIELTQLLADFDEDSKALDAQNILTRASVLIGYMISIRNQLLIYKRQSSLAGNAVAKDYLNELKVQMDGLKSITYTYGAIYSALNETEKLNQKLI</sequence>